<dbReference type="KEGG" id="psac:PSM36_1658"/>
<sequence length="361" mass="40202">MNKLYGKSGLLVDAFQKTVDGRQTGLYTLTNENGCELAVTNYGAKIVSLMVPDRDGTLVDVVLGHNTIDEYLTSEEAYFGAICGRTANRIAKGRFTLEGKEYQLAVNNGPNSLHGGIKGFNAVVWEVKKMTDQSIELFYLSPDGEEGFPGNLAVTLTYTLTDDNALDIHYKATTDKTTILNLTNHSYFNLSGQGDPSISDHWLVINAESYLPTDNTAIPYGEPAPVKGTPFDFTVPHTIGERIDDDFEQLHFGKGYDHTFILDKKSMDEYVYAGYCLSPKTGVKMEIYTTEPGMQVYTGNWMTGNFAGKHGKRYPARSAVCFETQHFPDSINKPEYPSVILRPDETFASRTTYRFLNEDSK</sequence>
<evidence type="ECO:0000256" key="10">
    <source>
        <dbReference type="ARBA" id="ARBA00022553"/>
    </source>
</evidence>
<evidence type="ECO:0000256" key="6">
    <source>
        <dbReference type="ARBA" id="ARBA00011245"/>
    </source>
</evidence>
<evidence type="ECO:0000256" key="2">
    <source>
        <dbReference type="ARBA" id="ARBA00001913"/>
    </source>
</evidence>
<evidence type="ECO:0000256" key="13">
    <source>
        <dbReference type="ARBA" id="ARBA00023277"/>
    </source>
</evidence>
<reference evidence="18 19" key="1">
    <citation type="submission" date="2016-08" db="EMBL/GenBank/DDBJ databases">
        <authorList>
            <person name="Seilhamer J.J."/>
        </authorList>
    </citation>
    <scope>NUCLEOTIDE SEQUENCE [LARGE SCALE GENOMIC DNA]</scope>
    <source>
        <strain evidence="18">M3/6</strain>
    </source>
</reference>
<dbReference type="AlphaFoldDB" id="A0A1R3T5C3"/>
<dbReference type="EC" id="5.1.3.3" evidence="7 14"/>
<dbReference type="UniPathway" id="UPA00242"/>
<name>A0A1R3T5C3_9BACT</name>
<dbReference type="GO" id="GO:0030246">
    <property type="term" value="F:carbohydrate binding"/>
    <property type="evidence" value="ECO:0007669"/>
    <property type="project" value="InterPro"/>
</dbReference>
<comment type="subunit">
    <text evidence="6">Monomer.</text>
</comment>
<dbReference type="GO" id="GO:0033499">
    <property type="term" value="P:galactose catabolic process via UDP-galactose, Leloir pathway"/>
    <property type="evidence" value="ECO:0007669"/>
    <property type="project" value="TreeGrafter"/>
</dbReference>
<evidence type="ECO:0000256" key="5">
    <source>
        <dbReference type="ARBA" id="ARBA00006206"/>
    </source>
</evidence>
<dbReference type="PANTHER" id="PTHR10091:SF0">
    <property type="entry name" value="GALACTOSE MUTAROTASE"/>
    <property type="match status" value="1"/>
</dbReference>
<dbReference type="InterPro" id="IPR014718">
    <property type="entry name" value="GH-type_carb-bd"/>
</dbReference>
<feature type="binding site" evidence="17">
    <location>
        <begin position="185"/>
        <end position="187"/>
    </location>
    <ligand>
        <name>beta-D-galactose</name>
        <dbReference type="ChEBI" id="CHEBI:27667"/>
    </ligand>
</feature>
<proteinExistence type="inferred from homology"/>
<feature type="active site" description="Proton donor" evidence="15">
    <location>
        <position position="185"/>
    </location>
</feature>
<dbReference type="EMBL" id="LT605205">
    <property type="protein sequence ID" value="SCD20478.1"/>
    <property type="molecule type" value="Genomic_DNA"/>
</dbReference>
<comment type="cofactor">
    <cofactor evidence="2">
        <name>Ca(2+)</name>
        <dbReference type="ChEBI" id="CHEBI:29108"/>
    </cofactor>
</comment>
<comment type="subcellular location">
    <subcellularLocation>
        <location evidence="3">Cytoplasm</location>
    </subcellularLocation>
</comment>
<evidence type="ECO:0000313" key="19">
    <source>
        <dbReference type="Proteomes" id="UP000187464"/>
    </source>
</evidence>
<comment type="similarity">
    <text evidence="5 14">Belongs to the aldose epimerase family.</text>
</comment>
<evidence type="ECO:0000256" key="15">
    <source>
        <dbReference type="PIRSR" id="PIRSR005096-1"/>
    </source>
</evidence>
<evidence type="ECO:0000256" key="8">
    <source>
        <dbReference type="ARBA" id="ARBA00014165"/>
    </source>
</evidence>
<dbReference type="GO" id="GO:0005737">
    <property type="term" value="C:cytoplasm"/>
    <property type="evidence" value="ECO:0007669"/>
    <property type="project" value="UniProtKB-SubCell"/>
</dbReference>
<keyword evidence="19" id="KW-1185">Reference proteome</keyword>
<dbReference type="InterPro" id="IPR047215">
    <property type="entry name" value="Galactose_mutarotase-like"/>
</dbReference>
<evidence type="ECO:0000256" key="12">
    <source>
        <dbReference type="ARBA" id="ARBA00023235"/>
    </source>
</evidence>
<dbReference type="PANTHER" id="PTHR10091">
    <property type="entry name" value="ALDOSE-1-EPIMERASE"/>
    <property type="match status" value="1"/>
</dbReference>
<dbReference type="InterPro" id="IPR015443">
    <property type="entry name" value="Aldose_1-epimerase"/>
</dbReference>
<dbReference type="GO" id="GO:0006006">
    <property type="term" value="P:glucose metabolic process"/>
    <property type="evidence" value="ECO:0007669"/>
    <property type="project" value="TreeGrafter"/>
</dbReference>
<dbReference type="PIRSF" id="PIRSF005096">
    <property type="entry name" value="GALM"/>
    <property type="match status" value="1"/>
</dbReference>
<evidence type="ECO:0000256" key="4">
    <source>
        <dbReference type="ARBA" id="ARBA00005028"/>
    </source>
</evidence>
<comment type="catalytic activity">
    <reaction evidence="1 14">
        <text>alpha-D-glucose = beta-D-glucose</text>
        <dbReference type="Rhea" id="RHEA:10264"/>
        <dbReference type="ChEBI" id="CHEBI:15903"/>
        <dbReference type="ChEBI" id="CHEBI:17925"/>
        <dbReference type="EC" id="5.1.3.3"/>
    </reaction>
</comment>
<dbReference type="NCBIfam" id="NF008277">
    <property type="entry name" value="PRK11055.1"/>
    <property type="match status" value="1"/>
</dbReference>
<dbReference type="Gene3D" id="2.70.98.10">
    <property type="match status" value="1"/>
</dbReference>
<evidence type="ECO:0000256" key="9">
    <source>
        <dbReference type="ARBA" id="ARBA00022490"/>
    </source>
</evidence>
<dbReference type="SUPFAM" id="SSF74650">
    <property type="entry name" value="Galactose mutarotase-like"/>
    <property type="match status" value="1"/>
</dbReference>
<dbReference type="Pfam" id="PF01263">
    <property type="entry name" value="Aldose_epim"/>
    <property type="match status" value="1"/>
</dbReference>
<keyword evidence="9" id="KW-0963">Cytoplasm</keyword>
<protein>
    <recommendedName>
        <fullName evidence="8 14">Aldose 1-epimerase</fullName>
        <ecNumber evidence="7 14">5.1.3.3</ecNumber>
    </recommendedName>
</protein>
<keyword evidence="10" id="KW-0597">Phosphoprotein</keyword>
<evidence type="ECO:0000313" key="18">
    <source>
        <dbReference type="EMBL" id="SCD20478.1"/>
    </source>
</evidence>
<dbReference type="RefSeq" id="WP_076932134.1">
    <property type="nucleotide sequence ID" value="NZ_LT605205.1"/>
</dbReference>
<dbReference type="Proteomes" id="UP000187464">
    <property type="component" value="Chromosome I"/>
</dbReference>
<dbReference type="STRING" id="1642647.PSM36_1658"/>
<keyword evidence="12 14" id="KW-0413">Isomerase</keyword>
<feature type="active site" description="Proton acceptor" evidence="15">
    <location>
        <position position="323"/>
    </location>
</feature>
<evidence type="ECO:0000256" key="7">
    <source>
        <dbReference type="ARBA" id="ARBA00013185"/>
    </source>
</evidence>
<evidence type="ECO:0000256" key="16">
    <source>
        <dbReference type="PIRSR" id="PIRSR005096-2"/>
    </source>
</evidence>
<dbReference type="FunFam" id="2.70.98.10:FF:000003">
    <property type="entry name" value="Aldose 1-epimerase"/>
    <property type="match status" value="1"/>
</dbReference>
<feature type="binding site" evidence="16">
    <location>
        <position position="257"/>
    </location>
    <ligand>
        <name>beta-D-galactose</name>
        <dbReference type="ChEBI" id="CHEBI:27667"/>
    </ligand>
</feature>
<keyword evidence="13 14" id="KW-0119">Carbohydrate metabolism</keyword>
<dbReference type="PROSITE" id="PS00545">
    <property type="entry name" value="ALDOSE_1_EPIMERASE"/>
    <property type="match status" value="1"/>
</dbReference>
<dbReference type="GO" id="GO:0004034">
    <property type="term" value="F:aldose 1-epimerase activity"/>
    <property type="evidence" value="ECO:0007669"/>
    <property type="project" value="UniProtKB-EC"/>
</dbReference>
<evidence type="ECO:0000256" key="17">
    <source>
        <dbReference type="PIRSR" id="PIRSR005096-3"/>
    </source>
</evidence>
<comment type="pathway">
    <text evidence="4 14">Carbohydrate metabolism; hexose metabolism.</text>
</comment>
<dbReference type="InterPro" id="IPR008183">
    <property type="entry name" value="Aldose_1/G6P_1-epimerase"/>
</dbReference>
<gene>
    <name evidence="18" type="primary">GALM</name>
    <name evidence="18" type="ORF">PSM36_1658</name>
</gene>
<evidence type="ECO:0000256" key="14">
    <source>
        <dbReference type="PIRNR" id="PIRNR005096"/>
    </source>
</evidence>
<keyword evidence="11" id="KW-0106">Calcium</keyword>
<organism evidence="18 19">
    <name type="scientific">Proteiniphilum saccharofermentans</name>
    <dbReference type="NCBI Taxonomy" id="1642647"/>
    <lineage>
        <taxon>Bacteria</taxon>
        <taxon>Pseudomonadati</taxon>
        <taxon>Bacteroidota</taxon>
        <taxon>Bacteroidia</taxon>
        <taxon>Bacteroidales</taxon>
        <taxon>Dysgonomonadaceae</taxon>
        <taxon>Proteiniphilum</taxon>
    </lineage>
</organism>
<evidence type="ECO:0000256" key="3">
    <source>
        <dbReference type="ARBA" id="ARBA00004496"/>
    </source>
</evidence>
<feature type="binding site" evidence="17">
    <location>
        <begin position="88"/>
        <end position="89"/>
    </location>
    <ligand>
        <name>beta-D-galactose</name>
        <dbReference type="ChEBI" id="CHEBI:27667"/>
    </ligand>
</feature>
<dbReference type="CDD" id="cd09019">
    <property type="entry name" value="galactose_mutarotase_like"/>
    <property type="match status" value="1"/>
</dbReference>
<dbReference type="InterPro" id="IPR018052">
    <property type="entry name" value="Ald1_epimerase_CS"/>
</dbReference>
<evidence type="ECO:0000256" key="11">
    <source>
        <dbReference type="ARBA" id="ARBA00022837"/>
    </source>
</evidence>
<dbReference type="InterPro" id="IPR011013">
    <property type="entry name" value="Gal_mutarotase_sf_dom"/>
</dbReference>
<accession>A0A1R3T5C3</accession>
<evidence type="ECO:0000256" key="1">
    <source>
        <dbReference type="ARBA" id="ARBA00001614"/>
    </source>
</evidence>